<name>A0AAE0CHH7_9CHLO</name>
<reference evidence="2 3" key="1">
    <citation type="journal article" date="2015" name="Genome Biol. Evol.">
        <title>Comparative Genomics of a Bacterivorous Green Alga Reveals Evolutionary Causalities and Consequences of Phago-Mixotrophic Mode of Nutrition.</title>
        <authorList>
            <person name="Burns J.A."/>
            <person name="Paasch A."/>
            <person name="Narechania A."/>
            <person name="Kim E."/>
        </authorList>
    </citation>
    <scope>NUCLEOTIDE SEQUENCE [LARGE SCALE GENOMIC DNA]</scope>
    <source>
        <strain evidence="2 3">PLY_AMNH</strain>
    </source>
</reference>
<feature type="compositionally biased region" description="Basic and acidic residues" evidence="1">
    <location>
        <begin position="13"/>
        <end position="26"/>
    </location>
</feature>
<evidence type="ECO:0000313" key="3">
    <source>
        <dbReference type="Proteomes" id="UP001190700"/>
    </source>
</evidence>
<dbReference type="Proteomes" id="UP001190700">
    <property type="component" value="Unassembled WGS sequence"/>
</dbReference>
<accession>A0AAE0CHH7</accession>
<dbReference type="EMBL" id="LGRX02024403">
    <property type="protein sequence ID" value="KAK3253995.1"/>
    <property type="molecule type" value="Genomic_DNA"/>
</dbReference>
<evidence type="ECO:0000313" key="2">
    <source>
        <dbReference type="EMBL" id="KAK3253995.1"/>
    </source>
</evidence>
<feature type="compositionally biased region" description="Polar residues" evidence="1">
    <location>
        <begin position="1"/>
        <end position="12"/>
    </location>
</feature>
<organism evidence="2 3">
    <name type="scientific">Cymbomonas tetramitiformis</name>
    <dbReference type="NCBI Taxonomy" id="36881"/>
    <lineage>
        <taxon>Eukaryota</taxon>
        <taxon>Viridiplantae</taxon>
        <taxon>Chlorophyta</taxon>
        <taxon>Pyramimonadophyceae</taxon>
        <taxon>Pyramimonadales</taxon>
        <taxon>Pyramimonadaceae</taxon>
        <taxon>Cymbomonas</taxon>
    </lineage>
</organism>
<comment type="caution">
    <text evidence="2">The sequence shown here is derived from an EMBL/GenBank/DDBJ whole genome shotgun (WGS) entry which is preliminary data.</text>
</comment>
<keyword evidence="3" id="KW-1185">Reference proteome</keyword>
<gene>
    <name evidence="2" type="ORF">CYMTET_36776</name>
</gene>
<evidence type="ECO:0000256" key="1">
    <source>
        <dbReference type="SAM" id="MobiDB-lite"/>
    </source>
</evidence>
<protein>
    <submittedName>
        <fullName evidence="2">Uncharacterized protein</fullName>
    </submittedName>
</protein>
<proteinExistence type="predicted"/>
<feature type="region of interest" description="Disordered" evidence="1">
    <location>
        <begin position="1"/>
        <end position="69"/>
    </location>
</feature>
<sequence>MEAIPTTTVPDTTRSDGTRIHGDKKGATIITTRRALSPTMESVAEETPVPSASPPRKLHRAHGTDRETW</sequence>
<dbReference type="AlphaFoldDB" id="A0AAE0CHH7"/>